<name>A0ABS9AYI8_9GAMM</name>
<dbReference type="InterPro" id="IPR025354">
    <property type="entry name" value="DUF4258"/>
</dbReference>
<evidence type="ECO:0000313" key="1">
    <source>
        <dbReference type="EMBL" id="MCE8026981.1"/>
    </source>
</evidence>
<comment type="caution">
    <text evidence="1">The sequence shown here is derived from an EMBL/GenBank/DDBJ whole genome shotgun (WGS) entry which is preliminary data.</text>
</comment>
<sequence>MYCQRFERYVHVTRHASERMTERNIPEGLLLQLLENGETRYKDAERLWIAMNVANRQDNLICAAVVLEDRLVVKTIMHHFCWEE</sequence>
<dbReference type="EMBL" id="JABFTV010000020">
    <property type="protein sequence ID" value="MCE8026981.1"/>
    <property type="molecule type" value="Genomic_DNA"/>
</dbReference>
<gene>
    <name evidence="1" type="ORF">HOP59_22905</name>
</gene>
<protein>
    <submittedName>
        <fullName evidence="1">DUF4258 domain-containing protein</fullName>
    </submittedName>
</protein>
<dbReference type="Pfam" id="PF14076">
    <property type="entry name" value="DUF4258"/>
    <property type="match status" value="1"/>
</dbReference>
<organism evidence="1 2">
    <name type="scientific">Billgrantia aerodenitrificans</name>
    <dbReference type="NCBI Taxonomy" id="2733483"/>
    <lineage>
        <taxon>Bacteria</taxon>
        <taxon>Pseudomonadati</taxon>
        <taxon>Pseudomonadota</taxon>
        <taxon>Gammaproteobacteria</taxon>
        <taxon>Oceanospirillales</taxon>
        <taxon>Halomonadaceae</taxon>
        <taxon>Billgrantia</taxon>
    </lineage>
</organism>
<dbReference type="Proteomes" id="UP001320272">
    <property type="component" value="Unassembled WGS sequence"/>
</dbReference>
<keyword evidence="2" id="KW-1185">Reference proteome</keyword>
<proteinExistence type="predicted"/>
<accession>A0ABS9AYI8</accession>
<evidence type="ECO:0000313" key="2">
    <source>
        <dbReference type="Proteomes" id="UP001320272"/>
    </source>
</evidence>
<reference evidence="1 2" key="1">
    <citation type="journal article" date="2021" name="Front. Microbiol.">
        <title>Aerobic Denitrification and Heterotrophic Sulfur Oxidation in the Genus Halomonas Revealed by Six Novel Species Characterizations and Genome-Based Analysis.</title>
        <authorList>
            <person name="Wang L."/>
            <person name="Shao Z."/>
        </authorList>
    </citation>
    <scope>NUCLEOTIDE SEQUENCE [LARGE SCALE GENOMIC DNA]</scope>
    <source>
        <strain evidence="1 2">MCCC 1A11058</strain>
    </source>
</reference>